<protein>
    <submittedName>
        <fullName evidence="2">Endonuclease exonuclease phosphatase family protein</fullName>
    </submittedName>
</protein>
<keyword evidence="2" id="KW-0540">Nuclease</keyword>
<evidence type="ECO:0000313" key="3">
    <source>
        <dbReference type="Proteomes" id="UP000050961"/>
    </source>
</evidence>
<proteinExistence type="predicted"/>
<name>A0A0R2E173_9LACO</name>
<comment type="caution">
    <text evidence="2">The sequence shown here is derived from an EMBL/GenBank/DDBJ whole genome shotgun (WGS) entry which is preliminary data.</text>
</comment>
<feature type="domain" description="Endonuclease/exonuclease/phosphatase" evidence="1">
    <location>
        <begin position="4"/>
        <end position="232"/>
    </location>
</feature>
<dbReference type="InterPro" id="IPR036691">
    <property type="entry name" value="Endo/exonu/phosph_ase_sf"/>
</dbReference>
<dbReference type="GO" id="GO:0004519">
    <property type="term" value="F:endonuclease activity"/>
    <property type="evidence" value="ECO:0007669"/>
    <property type="project" value="UniProtKB-KW"/>
</dbReference>
<evidence type="ECO:0000259" key="1">
    <source>
        <dbReference type="Pfam" id="PF03372"/>
    </source>
</evidence>
<keyword evidence="2" id="KW-0269">Exonuclease</keyword>
<dbReference type="InterPro" id="IPR005135">
    <property type="entry name" value="Endo/exonuclease/phosphatase"/>
</dbReference>
<dbReference type="GO" id="GO:0004527">
    <property type="term" value="F:exonuclease activity"/>
    <property type="evidence" value="ECO:0007669"/>
    <property type="project" value="UniProtKB-KW"/>
</dbReference>
<evidence type="ECO:0000313" key="2">
    <source>
        <dbReference type="EMBL" id="KRN06586.1"/>
    </source>
</evidence>
<gene>
    <name evidence="2" type="ORF">FD15_GL000134</name>
</gene>
<keyword evidence="2" id="KW-0378">Hydrolase</keyword>
<dbReference type="PATRIC" id="fig|1423806.3.peg.137"/>
<dbReference type="Gene3D" id="3.60.10.10">
    <property type="entry name" value="Endonuclease/exonuclease/phosphatase"/>
    <property type="match status" value="1"/>
</dbReference>
<dbReference type="Proteomes" id="UP000050961">
    <property type="component" value="Unassembled WGS sequence"/>
</dbReference>
<keyword evidence="3" id="KW-1185">Reference proteome</keyword>
<dbReference type="AlphaFoldDB" id="A0A0R2E173"/>
<dbReference type="eggNOG" id="COG3568">
    <property type="taxonomic scope" value="Bacteria"/>
</dbReference>
<dbReference type="Pfam" id="PF03372">
    <property type="entry name" value="Exo_endo_phos"/>
    <property type="match status" value="1"/>
</dbReference>
<sequence length="271" mass="30882">MAAIVDVIVSEKITSFCLQEVKQERTGRIVDHSVLKKLSFIEAQEGEVQIRESNFAFLLQKELRKVKSNFSWTWADSYEEDEANIGLAIFSKISFSAVKTKMLTRDLVHKGRCKRRSVAVCLENSQVLVNVHFSEQYNQFLLEWGNLIKWIKEIKKENVLFVMGDFNIDAESNRIGYKKLCEYFQDTYMAALSRGDGLTVRGAVKGWQDSKIGKRIDYILAQPAQSIISSRIYFEGDLTPRISSHAGVVIETDDVHCNEGFANAASMSMWN</sequence>
<dbReference type="SUPFAM" id="SSF56219">
    <property type="entry name" value="DNase I-like"/>
    <property type="match status" value="1"/>
</dbReference>
<dbReference type="EMBL" id="AYZF01000008">
    <property type="protein sequence ID" value="KRN06586.1"/>
    <property type="molecule type" value="Genomic_DNA"/>
</dbReference>
<keyword evidence="2" id="KW-0255">Endonuclease</keyword>
<dbReference type="STRING" id="1423806.FD15_GL000134"/>
<organism evidence="2 3">
    <name type="scientific">Liquorilactobacillus sucicola DSM 21376 = JCM 15457</name>
    <dbReference type="NCBI Taxonomy" id="1423806"/>
    <lineage>
        <taxon>Bacteria</taxon>
        <taxon>Bacillati</taxon>
        <taxon>Bacillota</taxon>
        <taxon>Bacilli</taxon>
        <taxon>Lactobacillales</taxon>
        <taxon>Lactobacillaceae</taxon>
        <taxon>Liquorilactobacillus</taxon>
    </lineage>
</organism>
<reference evidence="2 3" key="1">
    <citation type="journal article" date="2015" name="Genome Announc.">
        <title>Expanding the biotechnology potential of lactobacilli through comparative genomics of 213 strains and associated genera.</title>
        <authorList>
            <person name="Sun Z."/>
            <person name="Harris H.M."/>
            <person name="McCann A."/>
            <person name="Guo C."/>
            <person name="Argimon S."/>
            <person name="Zhang W."/>
            <person name="Yang X."/>
            <person name="Jeffery I.B."/>
            <person name="Cooney J.C."/>
            <person name="Kagawa T.F."/>
            <person name="Liu W."/>
            <person name="Song Y."/>
            <person name="Salvetti E."/>
            <person name="Wrobel A."/>
            <person name="Rasinkangas P."/>
            <person name="Parkhill J."/>
            <person name="Rea M.C."/>
            <person name="O'Sullivan O."/>
            <person name="Ritari J."/>
            <person name="Douillard F.P."/>
            <person name="Paul Ross R."/>
            <person name="Yang R."/>
            <person name="Briner A.E."/>
            <person name="Felis G.E."/>
            <person name="de Vos W.M."/>
            <person name="Barrangou R."/>
            <person name="Klaenhammer T.R."/>
            <person name="Caufield P.W."/>
            <person name="Cui Y."/>
            <person name="Zhang H."/>
            <person name="O'Toole P.W."/>
        </authorList>
    </citation>
    <scope>NUCLEOTIDE SEQUENCE [LARGE SCALE GENOMIC DNA]</scope>
    <source>
        <strain evidence="2 3">DSM 21376</strain>
    </source>
</reference>
<accession>A0A0R2E173</accession>